<dbReference type="Proteomes" id="UP000186817">
    <property type="component" value="Unassembled WGS sequence"/>
</dbReference>
<organism evidence="2 3">
    <name type="scientific">Symbiodinium microadriaticum</name>
    <name type="common">Dinoflagellate</name>
    <name type="synonym">Zooxanthella microadriatica</name>
    <dbReference type="NCBI Taxonomy" id="2951"/>
    <lineage>
        <taxon>Eukaryota</taxon>
        <taxon>Sar</taxon>
        <taxon>Alveolata</taxon>
        <taxon>Dinophyceae</taxon>
        <taxon>Suessiales</taxon>
        <taxon>Symbiodiniaceae</taxon>
        <taxon>Symbiodinium</taxon>
    </lineage>
</organism>
<name>A0A1Q9EZG2_SYMMI</name>
<proteinExistence type="predicted"/>
<gene>
    <name evidence="2" type="ORF">AK812_SmicGene3242</name>
</gene>
<evidence type="ECO:0000256" key="1">
    <source>
        <dbReference type="SAM" id="MobiDB-lite"/>
    </source>
</evidence>
<feature type="region of interest" description="Disordered" evidence="1">
    <location>
        <begin position="570"/>
        <end position="607"/>
    </location>
</feature>
<reference evidence="2 3" key="1">
    <citation type="submission" date="2016-02" db="EMBL/GenBank/DDBJ databases">
        <title>Genome analysis of coral dinoflagellate symbionts highlights evolutionary adaptations to a symbiotic lifestyle.</title>
        <authorList>
            <person name="Aranda M."/>
            <person name="Li Y."/>
            <person name="Liew Y.J."/>
            <person name="Baumgarten S."/>
            <person name="Simakov O."/>
            <person name="Wilson M."/>
            <person name="Piel J."/>
            <person name="Ashoor H."/>
            <person name="Bougouffa S."/>
            <person name="Bajic V.B."/>
            <person name="Ryu T."/>
            <person name="Ravasi T."/>
            <person name="Bayer T."/>
            <person name="Micklem G."/>
            <person name="Kim H."/>
            <person name="Bhak J."/>
            <person name="Lajeunesse T.C."/>
            <person name="Voolstra C.R."/>
        </authorList>
    </citation>
    <scope>NUCLEOTIDE SEQUENCE [LARGE SCALE GENOMIC DNA]</scope>
    <source>
        <strain evidence="2 3">CCMP2467</strain>
    </source>
</reference>
<dbReference type="AlphaFoldDB" id="A0A1Q9EZG2"/>
<feature type="compositionally biased region" description="Polar residues" evidence="1">
    <location>
        <begin position="570"/>
        <end position="596"/>
    </location>
</feature>
<feature type="compositionally biased region" description="Basic residues" evidence="1">
    <location>
        <begin position="642"/>
        <end position="652"/>
    </location>
</feature>
<protein>
    <submittedName>
        <fullName evidence="2">Uncharacterized protein</fullName>
    </submittedName>
</protein>
<dbReference type="EMBL" id="LSRX01000038">
    <property type="protein sequence ID" value="OLQ12828.1"/>
    <property type="molecule type" value="Genomic_DNA"/>
</dbReference>
<feature type="compositionally biased region" description="Basic and acidic residues" evidence="1">
    <location>
        <begin position="624"/>
        <end position="640"/>
    </location>
</feature>
<sequence>MKLVASKFWLCKFICPQEAKHVKNISLASTSQLKALNEAVWAVWAEFTKDENEDGKAQLFEDAKSKKPLKRKRTYALETKVKQVTLPDNSMAEFYVECPKAASAVRVQAEDLAAVCNYLKGACQECGQGLTRSYSKSGKFAKLLARVLHGIWMDSGTKMADHIAFKRVFPDHEVSDLKAKVARLEEQQAANAVPAGGLAWAPAATAAKAAGHEVPPVPPAVPTNLSWESESFMVYGEQLLKLSCAAAAVPFGAAQEPTPACVVLGFMAVAWGSKEFLAELGDVEKLLSFSPNPQLQASLVSVLLKKLQSAENLVAGEYVQMLQALEQCMLDEETKKGLSEAILLRASGGSGESGHKLVKVPQVLKNPVAYLTKGEIVSLMQGDIKDVPMVIARRLRLVGLTSLKESTKKAAVTLQVQAHLWQNLPQPTADRIYSMAGEFQDLFLSLSYQAAVAPFKTYPDDPKDLGPAWISKAYGGDQPSCASLPQLTVLGKSCPVRTTSRLLKSGSGHMSSSMNMLGMDCKQKTWLELMKEKVSEAEEEAKAKQLCLASSPAHMPSRDEVMKQLQLVTAETETPTTSGALQVPPTTATPGSSTEQAVPKDVSLPLPNDAKSLEQYEAEALEQLESKKKSGNKSTKDPQAKSKGKAIMKKPAAKAGTDAGIHVAAAKKATKKPCGKSAATKGNTENKLTCYGCARCRGNVLGCENCNFDGFTGARLNGRAAWRQYMEDRKVKASDKKKDK</sequence>
<evidence type="ECO:0000313" key="3">
    <source>
        <dbReference type="Proteomes" id="UP000186817"/>
    </source>
</evidence>
<comment type="caution">
    <text evidence="2">The sequence shown here is derived from an EMBL/GenBank/DDBJ whole genome shotgun (WGS) entry which is preliminary data.</text>
</comment>
<dbReference type="OrthoDB" id="10518763at2759"/>
<accession>A0A1Q9EZG2</accession>
<keyword evidence="3" id="KW-1185">Reference proteome</keyword>
<evidence type="ECO:0000313" key="2">
    <source>
        <dbReference type="EMBL" id="OLQ12828.1"/>
    </source>
</evidence>
<feature type="region of interest" description="Disordered" evidence="1">
    <location>
        <begin position="624"/>
        <end position="654"/>
    </location>
</feature>